<comment type="caution">
    <text evidence="2">The sequence shown here is derived from an EMBL/GenBank/DDBJ whole genome shotgun (WGS) entry which is preliminary data.</text>
</comment>
<protein>
    <submittedName>
        <fullName evidence="2">GNAT family N-acetyltransferase</fullName>
        <ecNumber evidence="2">2.3.1.-</ecNumber>
    </submittedName>
</protein>
<dbReference type="AlphaFoldDB" id="A0A9X2FFQ1"/>
<evidence type="ECO:0000259" key="1">
    <source>
        <dbReference type="Pfam" id="PF13480"/>
    </source>
</evidence>
<feature type="domain" description="BioF2-like acetyltransferase" evidence="1">
    <location>
        <begin position="177"/>
        <end position="332"/>
    </location>
</feature>
<sequence>MAEVVEVNDLRSLSRYRLMWDSLLADTPNATFLHTFDWLENYWRHFGSGKRLRVLVVRAAGQGIGILPLCVVRRRHRLGSLRVLTYPLDDWGSFYGPIGPSPTATLLTALRHVASSPRDWDQLELPWIAHDSRDHGRTFNALRQVGLPPRVMPQGMTSLIDCAALGNWESYQANLSRKRRHELRRVSRRVTDWGEAEFVRHRPEPRRDGDGDPAWELYDQCEEVARQSWQNTSATGNTLSHPKLVSFFRDTHAAASRLGMVDLAVLRLSGRPVAFWYGYRCEGRVMGLRMGYCADAPVSGVGTALMSRLVEDSFRRGDQSFDLGPGNECYKSRLRTSVVNRHRVTHTPATAIGPQLIRASGWLRQRTASTVRLAVGG</sequence>
<keyword evidence="2" id="KW-0012">Acyltransferase</keyword>
<dbReference type="SUPFAM" id="SSF55729">
    <property type="entry name" value="Acyl-CoA N-acyltransferases (Nat)"/>
    <property type="match status" value="1"/>
</dbReference>
<keyword evidence="2" id="KW-0808">Transferase</keyword>
<dbReference type="Pfam" id="PF13480">
    <property type="entry name" value="Acetyltransf_6"/>
    <property type="match status" value="1"/>
</dbReference>
<dbReference type="GO" id="GO:0016746">
    <property type="term" value="F:acyltransferase activity"/>
    <property type="evidence" value="ECO:0007669"/>
    <property type="project" value="UniProtKB-KW"/>
</dbReference>
<dbReference type="EMBL" id="JAMXLR010000020">
    <property type="protein sequence ID" value="MCO6043291.1"/>
    <property type="molecule type" value="Genomic_DNA"/>
</dbReference>
<gene>
    <name evidence="2" type="ORF">NG895_05175</name>
</gene>
<accession>A0A9X2FFQ1</accession>
<evidence type="ECO:0000313" key="3">
    <source>
        <dbReference type="Proteomes" id="UP001155241"/>
    </source>
</evidence>
<dbReference type="Gene3D" id="3.40.630.30">
    <property type="match status" value="1"/>
</dbReference>
<keyword evidence="3" id="KW-1185">Reference proteome</keyword>
<name>A0A9X2FFQ1_9BACT</name>
<dbReference type="InterPro" id="IPR038740">
    <property type="entry name" value="BioF2-like_GNAT_dom"/>
</dbReference>
<reference evidence="2" key="1">
    <citation type="submission" date="2022-06" db="EMBL/GenBank/DDBJ databases">
        <title>Aeoliella straminimaris, a novel planctomycete from sediments.</title>
        <authorList>
            <person name="Vitorino I.R."/>
            <person name="Lage O.M."/>
        </authorList>
    </citation>
    <scope>NUCLEOTIDE SEQUENCE</scope>
    <source>
        <strain evidence="2">ICT_H6.2</strain>
    </source>
</reference>
<evidence type="ECO:0000313" key="2">
    <source>
        <dbReference type="EMBL" id="MCO6043291.1"/>
    </source>
</evidence>
<dbReference type="EC" id="2.3.1.-" evidence="2"/>
<dbReference type="InterPro" id="IPR016181">
    <property type="entry name" value="Acyl_CoA_acyltransferase"/>
</dbReference>
<organism evidence="2 3">
    <name type="scientific">Aeoliella straminimaris</name>
    <dbReference type="NCBI Taxonomy" id="2954799"/>
    <lineage>
        <taxon>Bacteria</taxon>
        <taxon>Pseudomonadati</taxon>
        <taxon>Planctomycetota</taxon>
        <taxon>Planctomycetia</taxon>
        <taxon>Pirellulales</taxon>
        <taxon>Lacipirellulaceae</taxon>
        <taxon>Aeoliella</taxon>
    </lineage>
</organism>
<dbReference type="Proteomes" id="UP001155241">
    <property type="component" value="Unassembled WGS sequence"/>
</dbReference>
<proteinExistence type="predicted"/>
<dbReference type="RefSeq" id="WP_252851397.1">
    <property type="nucleotide sequence ID" value="NZ_JAMXLR010000020.1"/>
</dbReference>